<evidence type="ECO:0000313" key="13">
    <source>
        <dbReference type="EMBL" id="NYT36171.1"/>
    </source>
</evidence>
<keyword evidence="7 11" id="KW-0573">Peptidoglycan synthesis</keyword>
<sequence>MAARRGRASARKINKAKVVLAAILVGFAALLLYQFGLFVMVLWLSLRNPSSSAFMNATLTQLRAENPDAAIKHTWVSYEQISNNLKRAVVASEDSGFVDHSGVEWEAIRKAWKYNQRQASKGTDKRRGGSTITQQLAKNLFLTSERSYLRKAQELVLTYMIELAMSKQRILELYLNVAQWGKDVFGAEAAARHYYRTSASRLSASQAATLAAMLPNPDYYDAHGVTAYLRSRANTVRHRMSQVEIP</sequence>
<gene>
    <name evidence="11 13" type="primary">mtgA</name>
    <name evidence="13" type="ORF">H0A68_04745</name>
</gene>
<dbReference type="HAMAP" id="MF_00766">
    <property type="entry name" value="PGT_MtgA"/>
    <property type="match status" value="1"/>
</dbReference>
<evidence type="ECO:0000256" key="1">
    <source>
        <dbReference type="ARBA" id="ARBA00022475"/>
    </source>
</evidence>
<comment type="similarity">
    <text evidence="11">Belongs to the glycosyltransferase 51 family.</text>
</comment>
<dbReference type="Pfam" id="PF00912">
    <property type="entry name" value="Transgly"/>
    <property type="match status" value="1"/>
</dbReference>
<evidence type="ECO:0000256" key="8">
    <source>
        <dbReference type="ARBA" id="ARBA00022989"/>
    </source>
</evidence>
<dbReference type="UniPathway" id="UPA00219"/>
<evidence type="ECO:0000256" key="10">
    <source>
        <dbReference type="ARBA" id="ARBA00023316"/>
    </source>
</evidence>
<keyword evidence="6 11" id="KW-0133">Cell shape</keyword>
<keyword evidence="5 11" id="KW-0812">Transmembrane</keyword>
<evidence type="ECO:0000256" key="5">
    <source>
        <dbReference type="ARBA" id="ARBA00022692"/>
    </source>
</evidence>
<keyword evidence="9 11" id="KW-0472">Membrane</keyword>
<keyword evidence="4 11" id="KW-0808">Transferase</keyword>
<dbReference type="GO" id="GO:0071555">
    <property type="term" value="P:cell wall organization"/>
    <property type="evidence" value="ECO:0007669"/>
    <property type="project" value="UniProtKB-KW"/>
</dbReference>
<dbReference type="GO" id="GO:0005886">
    <property type="term" value="C:plasma membrane"/>
    <property type="evidence" value="ECO:0007669"/>
    <property type="project" value="UniProtKB-SubCell"/>
</dbReference>
<dbReference type="NCBIfam" id="TIGR02070">
    <property type="entry name" value="mono_pep_trsgly"/>
    <property type="match status" value="1"/>
</dbReference>
<dbReference type="GO" id="GO:0009274">
    <property type="term" value="C:peptidoglycan-based cell wall"/>
    <property type="evidence" value="ECO:0007669"/>
    <property type="project" value="InterPro"/>
</dbReference>
<name>A0A853FCA1_9BURK</name>
<dbReference type="GO" id="GO:0008360">
    <property type="term" value="P:regulation of cell shape"/>
    <property type="evidence" value="ECO:0007669"/>
    <property type="project" value="UniProtKB-KW"/>
</dbReference>
<dbReference type="PANTHER" id="PTHR30400:SF0">
    <property type="entry name" value="BIOSYNTHETIC PEPTIDOGLYCAN TRANSGLYCOSYLASE"/>
    <property type="match status" value="1"/>
</dbReference>
<comment type="catalytic activity">
    <reaction evidence="11">
        <text>[GlcNAc-(1-&gt;4)-Mur2Ac(oyl-L-Ala-gamma-D-Glu-L-Lys-D-Ala-D-Ala)](n)-di-trans,octa-cis-undecaprenyl diphosphate + beta-D-GlcNAc-(1-&gt;4)-Mur2Ac(oyl-L-Ala-gamma-D-Glu-L-Lys-D-Ala-D-Ala)-di-trans,octa-cis-undecaprenyl diphosphate = [GlcNAc-(1-&gt;4)-Mur2Ac(oyl-L-Ala-gamma-D-Glu-L-Lys-D-Ala-D-Ala)](n+1)-di-trans,octa-cis-undecaprenyl diphosphate + di-trans,octa-cis-undecaprenyl diphosphate + H(+)</text>
        <dbReference type="Rhea" id="RHEA:23708"/>
        <dbReference type="Rhea" id="RHEA-COMP:9602"/>
        <dbReference type="Rhea" id="RHEA-COMP:9603"/>
        <dbReference type="ChEBI" id="CHEBI:15378"/>
        <dbReference type="ChEBI" id="CHEBI:58405"/>
        <dbReference type="ChEBI" id="CHEBI:60033"/>
        <dbReference type="ChEBI" id="CHEBI:78435"/>
        <dbReference type="EC" id="2.4.99.28"/>
    </reaction>
</comment>
<dbReference type="Gene3D" id="1.10.3810.10">
    <property type="entry name" value="Biosynthetic peptidoglycan transglycosylase-like"/>
    <property type="match status" value="1"/>
</dbReference>
<keyword evidence="1 11" id="KW-1003">Cell membrane</keyword>
<evidence type="ECO:0000259" key="12">
    <source>
        <dbReference type="Pfam" id="PF00912"/>
    </source>
</evidence>
<dbReference type="GO" id="GO:0008955">
    <property type="term" value="F:peptidoglycan glycosyltransferase activity"/>
    <property type="evidence" value="ECO:0007669"/>
    <property type="project" value="UniProtKB-UniRule"/>
</dbReference>
<dbReference type="Proteomes" id="UP000580517">
    <property type="component" value="Unassembled WGS sequence"/>
</dbReference>
<keyword evidence="10 11" id="KW-0961">Cell wall biogenesis/degradation</keyword>
<dbReference type="AlphaFoldDB" id="A0A853FCA1"/>
<evidence type="ECO:0000256" key="4">
    <source>
        <dbReference type="ARBA" id="ARBA00022679"/>
    </source>
</evidence>
<reference evidence="13 14" key="1">
    <citation type="submission" date="2020-07" db="EMBL/GenBank/DDBJ databases">
        <title>Taxonomic revisions and descriptions of new bacterial species based on genomic comparisons in the high-G+C-content subgroup of the family Alcaligenaceae.</title>
        <authorList>
            <person name="Szabo A."/>
            <person name="Felfoldi T."/>
        </authorList>
    </citation>
    <scope>NUCLEOTIDE SEQUENCE [LARGE SCALE GENOMIC DNA]</scope>
    <source>
        <strain evidence="13 14">DSM 25264</strain>
    </source>
</reference>
<dbReference type="InterPro" id="IPR011812">
    <property type="entry name" value="Pep_trsgly"/>
</dbReference>
<comment type="caution">
    <text evidence="13">The sequence shown here is derived from an EMBL/GenBank/DDBJ whole genome shotgun (WGS) entry which is preliminary data.</text>
</comment>
<dbReference type="GO" id="GO:0009252">
    <property type="term" value="P:peptidoglycan biosynthetic process"/>
    <property type="evidence" value="ECO:0007669"/>
    <property type="project" value="UniProtKB-UniRule"/>
</dbReference>
<evidence type="ECO:0000256" key="7">
    <source>
        <dbReference type="ARBA" id="ARBA00022984"/>
    </source>
</evidence>
<evidence type="ECO:0000256" key="3">
    <source>
        <dbReference type="ARBA" id="ARBA00022676"/>
    </source>
</evidence>
<evidence type="ECO:0000256" key="2">
    <source>
        <dbReference type="ARBA" id="ARBA00022519"/>
    </source>
</evidence>
<keyword evidence="3 11" id="KW-0328">Glycosyltransferase</keyword>
<keyword evidence="8 11" id="KW-1133">Transmembrane helix</keyword>
<protein>
    <recommendedName>
        <fullName evidence="11">Biosynthetic peptidoglycan transglycosylase</fullName>
        <ecNumber evidence="11">2.4.99.28</ecNumber>
    </recommendedName>
    <alternativeName>
        <fullName evidence="11">Glycan polymerase</fullName>
    </alternativeName>
    <alternativeName>
        <fullName evidence="11">Peptidoglycan glycosyltransferase MtgA</fullName>
        <shortName evidence="11">PGT</shortName>
    </alternativeName>
</protein>
<comment type="pathway">
    <text evidence="11">Cell wall biogenesis; peptidoglycan biosynthesis.</text>
</comment>
<organism evidence="13 14">
    <name type="scientific">Allopusillimonas soli</name>
    <dbReference type="NCBI Taxonomy" id="659016"/>
    <lineage>
        <taxon>Bacteria</taxon>
        <taxon>Pseudomonadati</taxon>
        <taxon>Pseudomonadota</taxon>
        <taxon>Betaproteobacteria</taxon>
        <taxon>Burkholderiales</taxon>
        <taxon>Alcaligenaceae</taxon>
        <taxon>Allopusillimonas</taxon>
    </lineage>
</organism>
<dbReference type="OrthoDB" id="9766909at2"/>
<dbReference type="PANTHER" id="PTHR30400">
    <property type="entry name" value="MONOFUNCTIONAL BIOSYNTHETIC PEPTIDOGLYCAN TRANSGLYCOSYLASE"/>
    <property type="match status" value="1"/>
</dbReference>
<dbReference type="GO" id="GO:0016763">
    <property type="term" value="F:pentosyltransferase activity"/>
    <property type="evidence" value="ECO:0007669"/>
    <property type="project" value="InterPro"/>
</dbReference>
<dbReference type="RefSeq" id="WP_129968079.1">
    <property type="nucleotide sequence ID" value="NZ_JACCEW010000001.1"/>
</dbReference>
<evidence type="ECO:0000256" key="11">
    <source>
        <dbReference type="HAMAP-Rule" id="MF_00766"/>
    </source>
</evidence>
<proteinExistence type="inferred from homology"/>
<evidence type="ECO:0000313" key="14">
    <source>
        <dbReference type="Proteomes" id="UP000580517"/>
    </source>
</evidence>
<feature type="transmembrane region" description="Helical" evidence="11">
    <location>
        <begin position="20"/>
        <end position="46"/>
    </location>
</feature>
<dbReference type="SUPFAM" id="SSF53955">
    <property type="entry name" value="Lysozyme-like"/>
    <property type="match status" value="1"/>
</dbReference>
<keyword evidence="14" id="KW-1185">Reference proteome</keyword>
<evidence type="ECO:0000256" key="9">
    <source>
        <dbReference type="ARBA" id="ARBA00023136"/>
    </source>
</evidence>
<keyword evidence="2 11" id="KW-0997">Cell inner membrane</keyword>
<evidence type="ECO:0000256" key="6">
    <source>
        <dbReference type="ARBA" id="ARBA00022960"/>
    </source>
</evidence>
<dbReference type="EMBL" id="JACCEW010000001">
    <property type="protein sequence ID" value="NYT36171.1"/>
    <property type="molecule type" value="Genomic_DNA"/>
</dbReference>
<comment type="subcellular location">
    <subcellularLocation>
        <location evidence="11">Cell inner membrane</location>
        <topology evidence="11">Single-pass membrane protein</topology>
    </subcellularLocation>
</comment>
<dbReference type="InterPro" id="IPR001264">
    <property type="entry name" value="Glyco_trans_51"/>
</dbReference>
<dbReference type="InterPro" id="IPR036950">
    <property type="entry name" value="PBP_transglycosylase"/>
</dbReference>
<feature type="domain" description="Glycosyl transferase family 51" evidence="12">
    <location>
        <begin position="69"/>
        <end position="240"/>
    </location>
</feature>
<accession>A0A853FCA1</accession>
<dbReference type="InterPro" id="IPR023346">
    <property type="entry name" value="Lysozyme-like_dom_sf"/>
</dbReference>
<dbReference type="EC" id="2.4.99.28" evidence="11"/>
<comment type="function">
    <text evidence="11">Peptidoglycan polymerase that catalyzes glycan chain elongation from lipid-linked precursors.</text>
</comment>